<evidence type="ECO:0000256" key="1">
    <source>
        <dbReference type="ARBA" id="ARBA00022676"/>
    </source>
</evidence>
<dbReference type="AlphaFoldDB" id="A0A7C9W1E7"/>
<protein>
    <submittedName>
        <fullName evidence="5">Glycosyltransferase family 4 protein</fullName>
    </submittedName>
</protein>
<dbReference type="GO" id="GO:0016758">
    <property type="term" value="F:hexosyltransferase activity"/>
    <property type="evidence" value="ECO:0007669"/>
    <property type="project" value="TreeGrafter"/>
</dbReference>
<keyword evidence="6" id="KW-1185">Reference proteome</keyword>
<dbReference type="Pfam" id="PF13579">
    <property type="entry name" value="Glyco_trans_4_4"/>
    <property type="match status" value="1"/>
</dbReference>
<sequence length="399" mass="44888">MRIAVVNNFFPPRVGGSAHLAEALAEKFVERGHEVIVLTAAYRDAPAEEQVNGYRVHRLPAFKMPKLGLSIDFDITFASRPSNVRRVFRLLDEFQPDVIHQHGQFLDLSWLTGWYSRRRKVPALLSVHTRLESTLRLYAILFRLLDRFLVRPILRLYRPRFVIMDEMAEKYCAQRYGATQGEFDHIPVAVDPREITALPTFDVRDRYGLCAAPLIVSLGHVIPLRNRLALVRAMPAVLEKHPKVKVLVVGRIYYDRFLQLAQQLGVRDVFVATGPVAKGEVPSYLAEADVVAHDLQGIGCGTASLEAMAAGKATVCAVRETNFPWVELRNWDNALLVRPDDPAGLAAMLNRLLDDPDERERIAARQRDVVLGDFTLDVVTDKHLAVFDLMTAPTPAGTR</sequence>
<dbReference type="InterPro" id="IPR001296">
    <property type="entry name" value="Glyco_trans_1"/>
</dbReference>
<dbReference type="EMBL" id="JAAMPJ010000006">
    <property type="protein sequence ID" value="NGY61679.1"/>
    <property type="molecule type" value="Genomic_DNA"/>
</dbReference>
<evidence type="ECO:0000259" key="4">
    <source>
        <dbReference type="Pfam" id="PF13579"/>
    </source>
</evidence>
<evidence type="ECO:0000259" key="3">
    <source>
        <dbReference type="Pfam" id="PF00534"/>
    </source>
</evidence>
<dbReference type="Gene3D" id="3.40.50.2000">
    <property type="entry name" value="Glycogen Phosphorylase B"/>
    <property type="match status" value="2"/>
</dbReference>
<evidence type="ECO:0000313" key="5">
    <source>
        <dbReference type="EMBL" id="NGY61679.1"/>
    </source>
</evidence>
<dbReference type="Proteomes" id="UP000481360">
    <property type="component" value="Unassembled WGS sequence"/>
</dbReference>
<proteinExistence type="predicted"/>
<reference evidence="5 6" key="1">
    <citation type="submission" date="2020-03" db="EMBL/GenBank/DDBJ databases">
        <title>Isolation and identification of active actinomycetes.</title>
        <authorList>
            <person name="Sun X."/>
        </authorList>
    </citation>
    <scope>NUCLEOTIDE SEQUENCE [LARGE SCALE GENOMIC DNA]</scope>
    <source>
        <strain evidence="5 6">NEAU-D13</strain>
    </source>
</reference>
<dbReference type="CDD" id="cd03801">
    <property type="entry name" value="GT4_PimA-like"/>
    <property type="match status" value="1"/>
</dbReference>
<evidence type="ECO:0000313" key="6">
    <source>
        <dbReference type="Proteomes" id="UP000481360"/>
    </source>
</evidence>
<organism evidence="5 6">
    <name type="scientific">Lentzea alba</name>
    <dbReference type="NCBI Taxonomy" id="2714351"/>
    <lineage>
        <taxon>Bacteria</taxon>
        <taxon>Bacillati</taxon>
        <taxon>Actinomycetota</taxon>
        <taxon>Actinomycetes</taxon>
        <taxon>Pseudonocardiales</taxon>
        <taxon>Pseudonocardiaceae</taxon>
        <taxon>Lentzea</taxon>
    </lineage>
</organism>
<dbReference type="SUPFAM" id="SSF53756">
    <property type="entry name" value="UDP-Glycosyltransferase/glycogen phosphorylase"/>
    <property type="match status" value="1"/>
</dbReference>
<name>A0A7C9W1E7_9PSEU</name>
<evidence type="ECO:0000256" key="2">
    <source>
        <dbReference type="ARBA" id="ARBA00022679"/>
    </source>
</evidence>
<dbReference type="RefSeq" id="WP_166048434.1">
    <property type="nucleotide sequence ID" value="NZ_JAAMPJ010000006.1"/>
</dbReference>
<dbReference type="PANTHER" id="PTHR45947">
    <property type="entry name" value="SULFOQUINOVOSYL TRANSFERASE SQD2"/>
    <property type="match status" value="1"/>
</dbReference>
<accession>A0A7C9W1E7</accession>
<dbReference type="GO" id="GO:1901137">
    <property type="term" value="P:carbohydrate derivative biosynthetic process"/>
    <property type="evidence" value="ECO:0007669"/>
    <property type="project" value="UniProtKB-ARBA"/>
</dbReference>
<feature type="domain" description="Glycosyltransferase subfamily 4-like N-terminal" evidence="4">
    <location>
        <begin position="15"/>
        <end position="171"/>
    </location>
</feature>
<dbReference type="PANTHER" id="PTHR45947:SF3">
    <property type="entry name" value="SULFOQUINOVOSYL TRANSFERASE SQD2"/>
    <property type="match status" value="1"/>
</dbReference>
<keyword evidence="2 5" id="KW-0808">Transferase</keyword>
<dbReference type="InterPro" id="IPR050194">
    <property type="entry name" value="Glycosyltransferase_grp1"/>
</dbReference>
<feature type="domain" description="Glycosyl transferase family 1" evidence="3">
    <location>
        <begin position="213"/>
        <end position="367"/>
    </location>
</feature>
<comment type="caution">
    <text evidence="5">The sequence shown here is derived from an EMBL/GenBank/DDBJ whole genome shotgun (WGS) entry which is preliminary data.</text>
</comment>
<keyword evidence="1" id="KW-0328">Glycosyltransferase</keyword>
<gene>
    <name evidence="5" type="ORF">G7043_22380</name>
</gene>
<dbReference type="InterPro" id="IPR028098">
    <property type="entry name" value="Glyco_trans_4-like_N"/>
</dbReference>
<dbReference type="Pfam" id="PF00534">
    <property type="entry name" value="Glycos_transf_1"/>
    <property type="match status" value="1"/>
</dbReference>